<dbReference type="KEGG" id="srq:SR187_0360"/>
<evidence type="ECO:0000313" key="2">
    <source>
        <dbReference type="Proteomes" id="UP000269331"/>
    </source>
</evidence>
<protein>
    <submittedName>
        <fullName evidence="1">Class IIb bacteriocin, lactobin A/cerein 7B family</fullName>
    </submittedName>
</protein>
<organism evidence="1 2">
    <name type="scientific">Streptococcus ruminantium</name>
    <dbReference type="NCBI Taxonomy" id="1917441"/>
    <lineage>
        <taxon>Bacteria</taxon>
        <taxon>Bacillati</taxon>
        <taxon>Bacillota</taxon>
        <taxon>Bacilli</taxon>
        <taxon>Lactobacillales</taxon>
        <taxon>Streptococcaceae</taxon>
        <taxon>Streptococcus</taxon>
    </lineage>
</organism>
<dbReference type="AlphaFoldDB" id="A0A2Z5TJV9"/>
<evidence type="ECO:0000313" key="1">
    <source>
        <dbReference type="EMBL" id="BBA91719.1"/>
    </source>
</evidence>
<dbReference type="Proteomes" id="UP000269331">
    <property type="component" value="Chromosome"/>
</dbReference>
<gene>
    <name evidence="1" type="ORF">SR187_0360</name>
</gene>
<proteinExistence type="predicted"/>
<reference evidence="1 2" key="1">
    <citation type="journal article" date="2018" name="Genome Biol. Evol.">
        <title>Complete Genome Sequence of Streptococcus ruminantium sp. nov. GUT-187T (=DSM 104980T =JCM 31869T), the Type Strain of S. ruminantium, and Comparison with Genome Sequences of Streptococcus suis Strains.</title>
        <authorList>
            <person name="Tohya M."/>
            <person name="Sekizaki T."/>
            <person name="Miyoshi-Akiyama T."/>
        </authorList>
    </citation>
    <scope>NUCLEOTIDE SEQUENCE [LARGE SCALE GENOMIC DNA]</scope>
    <source>
        <strain evidence="1 2">GUT187T</strain>
    </source>
</reference>
<accession>A0A2Z5TJV9</accession>
<dbReference type="EMBL" id="AP018400">
    <property type="protein sequence ID" value="BBA91719.1"/>
    <property type="molecule type" value="Genomic_DNA"/>
</dbReference>
<name>A0A2Z5TJV9_9STRE</name>
<sequence length="38" mass="4231">MGGKASLKERRKTMTAFETLENNYIALTKAEPIDTEGD</sequence>